<dbReference type="EC" id="3.1.3.48" evidence="2"/>
<dbReference type="KEGG" id="rch:RUM_10170"/>
<dbReference type="SUPFAM" id="SSF89550">
    <property type="entry name" value="PHP domain-like"/>
    <property type="match status" value="1"/>
</dbReference>
<comment type="catalytic activity">
    <reaction evidence="5">
        <text>O-phospho-L-tyrosyl-[protein] + H2O = L-tyrosyl-[protein] + phosphate</text>
        <dbReference type="Rhea" id="RHEA:10684"/>
        <dbReference type="Rhea" id="RHEA-COMP:10136"/>
        <dbReference type="Rhea" id="RHEA-COMP:20101"/>
        <dbReference type="ChEBI" id="CHEBI:15377"/>
        <dbReference type="ChEBI" id="CHEBI:43474"/>
        <dbReference type="ChEBI" id="CHEBI:46858"/>
        <dbReference type="ChEBI" id="CHEBI:61978"/>
        <dbReference type="EC" id="3.1.3.48"/>
    </reaction>
</comment>
<organism evidence="6 7">
    <name type="scientific">Ruminococcus champanellensis (strain DSM 18848 / JCM 17042 / KCTC 15320 / 18P13)</name>
    <dbReference type="NCBI Taxonomy" id="213810"/>
    <lineage>
        <taxon>Bacteria</taxon>
        <taxon>Bacillati</taxon>
        <taxon>Bacillota</taxon>
        <taxon>Clostridia</taxon>
        <taxon>Eubacteriales</taxon>
        <taxon>Oscillospiraceae</taxon>
        <taxon>Ruminococcus</taxon>
    </lineage>
</organism>
<accession>D4LC37</accession>
<dbReference type="Gene3D" id="3.20.20.140">
    <property type="entry name" value="Metal-dependent hydrolases"/>
    <property type="match status" value="1"/>
</dbReference>
<name>D4LC37_RUMC1</name>
<dbReference type="GO" id="GO:0030145">
    <property type="term" value="F:manganese ion binding"/>
    <property type="evidence" value="ECO:0007669"/>
    <property type="project" value="InterPro"/>
</dbReference>
<proteinExistence type="inferred from homology"/>
<evidence type="ECO:0000313" key="6">
    <source>
        <dbReference type="EMBL" id="CBL17182.1"/>
    </source>
</evidence>
<evidence type="ECO:0000256" key="4">
    <source>
        <dbReference type="ARBA" id="ARBA00022912"/>
    </source>
</evidence>
<dbReference type="Pfam" id="PF19567">
    <property type="entry name" value="CpsB_CapC"/>
    <property type="match status" value="1"/>
</dbReference>
<dbReference type="Proteomes" id="UP000007054">
    <property type="component" value="Chromosome"/>
</dbReference>
<evidence type="ECO:0000256" key="1">
    <source>
        <dbReference type="ARBA" id="ARBA00005750"/>
    </source>
</evidence>
<gene>
    <name evidence="6" type="ordered locus">RUM_10170</name>
</gene>
<dbReference type="PANTHER" id="PTHR39181:SF1">
    <property type="entry name" value="TYROSINE-PROTEIN PHOSPHATASE YWQE"/>
    <property type="match status" value="1"/>
</dbReference>
<dbReference type="InterPro" id="IPR016195">
    <property type="entry name" value="Pol/histidinol_Pase-like"/>
</dbReference>
<dbReference type="OrthoDB" id="9788539at2"/>
<dbReference type="RefSeq" id="WP_015558089.1">
    <property type="nucleotide sequence ID" value="NC_021039.1"/>
</dbReference>
<comment type="similarity">
    <text evidence="1">Belongs to the metallo-dependent hydrolases superfamily. CpsB/CapC family.</text>
</comment>
<keyword evidence="3" id="KW-0378">Hydrolase</keyword>
<evidence type="ECO:0000256" key="2">
    <source>
        <dbReference type="ARBA" id="ARBA00013064"/>
    </source>
</evidence>
<evidence type="ECO:0000256" key="5">
    <source>
        <dbReference type="ARBA" id="ARBA00051722"/>
    </source>
</evidence>
<dbReference type="PATRIC" id="fig|213810.4.peg.921"/>
<keyword evidence="7" id="KW-1185">Reference proteome</keyword>
<evidence type="ECO:0000256" key="3">
    <source>
        <dbReference type="ARBA" id="ARBA00022801"/>
    </source>
</evidence>
<reference evidence="6" key="1">
    <citation type="submission" date="2010-03" db="EMBL/GenBank/DDBJ databases">
        <title>The genome sequence of Ruminococcus sp. 18P13.</title>
        <authorList>
            <consortium name="metaHIT consortium -- http://www.metahit.eu/"/>
            <person name="Pajon A."/>
            <person name="Turner K."/>
            <person name="Parkhill J."/>
            <person name="Bernalier A."/>
        </authorList>
    </citation>
    <scope>NUCLEOTIDE SEQUENCE [LARGE SCALE GENOMIC DNA]</scope>
    <source>
        <strain evidence="6">Type strain: 18P13</strain>
    </source>
</reference>
<dbReference type="PANTHER" id="PTHR39181">
    <property type="entry name" value="TYROSINE-PROTEIN PHOSPHATASE YWQE"/>
    <property type="match status" value="1"/>
</dbReference>
<dbReference type="GeneID" id="83155773"/>
<sequence>MLTDVHTHVLPNMDDGSQSLDMSLEMLTRLHAQGVERVVATPHFYLHREPDPAAYLTKRQMRFDALVEQQLPMELRLGAEVAIEQGISDLPQIRALAITGTDLILLELPYVPYQSWMEQEVHAIAVQQGLTPVIAHVHRYLMWYSQEDLETVLGWDAIFQINAEAFESFRQKRIVKELLKRGLPVLFGSDCHNLSDRRPNFDSLLRKAKPELLQQADRLFAQHILSYSTAQA</sequence>
<dbReference type="STRING" id="213810.RUM_10170"/>
<dbReference type="GO" id="GO:0004725">
    <property type="term" value="F:protein tyrosine phosphatase activity"/>
    <property type="evidence" value="ECO:0007669"/>
    <property type="project" value="UniProtKB-EC"/>
</dbReference>
<dbReference type="InterPro" id="IPR016667">
    <property type="entry name" value="Caps_polysacc_synth_CpsB/CapC"/>
</dbReference>
<dbReference type="HOGENOM" id="CLU_085966_0_0_9"/>
<dbReference type="PIRSF" id="PIRSF016557">
    <property type="entry name" value="Caps_synth_CpsB"/>
    <property type="match status" value="1"/>
</dbReference>
<protein>
    <recommendedName>
        <fullName evidence="2">protein-tyrosine-phosphatase</fullName>
        <ecNumber evidence="2">3.1.3.48</ecNumber>
    </recommendedName>
</protein>
<reference evidence="6" key="2">
    <citation type="submission" date="2010-03" db="EMBL/GenBank/DDBJ databases">
        <authorList>
            <person name="Pajon A."/>
        </authorList>
    </citation>
    <scope>NUCLEOTIDE SEQUENCE</scope>
    <source>
        <strain evidence="6">Type strain: 18P13</strain>
    </source>
</reference>
<dbReference type="EMBL" id="FP929052">
    <property type="protein sequence ID" value="CBL17182.1"/>
    <property type="molecule type" value="Genomic_DNA"/>
</dbReference>
<dbReference type="AlphaFoldDB" id="D4LC37"/>
<dbReference type="BioCyc" id="RCHA213810:RUM_RS04890-MONOMER"/>
<keyword evidence="4" id="KW-0904">Protein phosphatase</keyword>
<evidence type="ECO:0000313" key="7">
    <source>
        <dbReference type="Proteomes" id="UP000007054"/>
    </source>
</evidence>